<evidence type="ECO:0000256" key="8">
    <source>
        <dbReference type="ARBA" id="ARBA00022777"/>
    </source>
</evidence>
<evidence type="ECO:0000256" key="12">
    <source>
        <dbReference type="ARBA" id="ARBA00023170"/>
    </source>
</evidence>
<keyword evidence="7 14" id="KW-0547">Nucleotide-binding</keyword>
<evidence type="ECO:0000256" key="4">
    <source>
        <dbReference type="ARBA" id="ARBA00022692"/>
    </source>
</evidence>
<gene>
    <name evidence="19" type="ORF">RD792_007742</name>
</gene>
<evidence type="ECO:0000256" key="2">
    <source>
        <dbReference type="ARBA" id="ARBA00022527"/>
    </source>
</evidence>
<feature type="signal peptide" evidence="16">
    <location>
        <begin position="1"/>
        <end position="21"/>
    </location>
</feature>
<feature type="transmembrane region" description="Helical" evidence="15">
    <location>
        <begin position="259"/>
        <end position="281"/>
    </location>
</feature>
<dbReference type="PROSITE" id="PS00108">
    <property type="entry name" value="PROTEIN_KINASE_ST"/>
    <property type="match status" value="1"/>
</dbReference>
<dbReference type="Gene3D" id="1.10.510.10">
    <property type="entry name" value="Transferase(Phosphotransferase) domain 1"/>
    <property type="match status" value="1"/>
</dbReference>
<keyword evidence="10 15" id="KW-1133">Transmembrane helix</keyword>
<evidence type="ECO:0000313" key="20">
    <source>
        <dbReference type="Proteomes" id="UP001291926"/>
    </source>
</evidence>
<evidence type="ECO:0000256" key="6">
    <source>
        <dbReference type="ARBA" id="ARBA00022737"/>
    </source>
</evidence>
<evidence type="ECO:0000256" key="9">
    <source>
        <dbReference type="ARBA" id="ARBA00022840"/>
    </source>
</evidence>
<evidence type="ECO:0000313" key="19">
    <source>
        <dbReference type="EMBL" id="KAK4485130.1"/>
    </source>
</evidence>
<keyword evidence="6" id="KW-0677">Repeat</keyword>
<evidence type="ECO:0000256" key="15">
    <source>
        <dbReference type="SAM" id="Phobius"/>
    </source>
</evidence>
<keyword evidence="5 16" id="KW-0732">Signal</keyword>
<keyword evidence="13" id="KW-0325">Glycoprotein</keyword>
<evidence type="ECO:0000256" key="5">
    <source>
        <dbReference type="ARBA" id="ARBA00022729"/>
    </source>
</evidence>
<feature type="domain" description="Protein kinase" evidence="17">
    <location>
        <begin position="319"/>
        <end position="606"/>
    </location>
</feature>
<dbReference type="InterPro" id="IPR008271">
    <property type="entry name" value="Ser/Thr_kinase_AS"/>
</dbReference>
<feature type="domain" description="Gnk2-homologous" evidence="18">
    <location>
        <begin position="127"/>
        <end position="234"/>
    </location>
</feature>
<proteinExistence type="predicted"/>
<feature type="domain" description="Gnk2-homologous" evidence="18">
    <location>
        <begin position="19"/>
        <end position="121"/>
    </location>
</feature>
<evidence type="ECO:0000256" key="7">
    <source>
        <dbReference type="ARBA" id="ARBA00022741"/>
    </source>
</evidence>
<dbReference type="PROSITE" id="PS50011">
    <property type="entry name" value="PROTEIN_KINASE_DOM"/>
    <property type="match status" value="1"/>
</dbReference>
<dbReference type="Gene3D" id="3.30.430.20">
    <property type="entry name" value="Gnk2 domain, C-X8-C-X2-C motif"/>
    <property type="match status" value="2"/>
</dbReference>
<keyword evidence="12" id="KW-0675">Receptor</keyword>
<reference evidence="19 20" key="1">
    <citation type="journal article" date="2023" name="bioRxiv">
        <title>Genome report: Whole genome sequence and annotation of Penstemon davidsonii.</title>
        <authorList>
            <person name="Ostevik K.L."/>
            <person name="Alabady M."/>
            <person name="Zhang M."/>
            <person name="Rausher M.D."/>
        </authorList>
    </citation>
    <scope>NUCLEOTIDE SEQUENCE [LARGE SCALE GENOMIC DNA]</scope>
    <source>
        <strain evidence="19">DNT005</strain>
        <tissue evidence="19">Whole leaf</tissue>
    </source>
</reference>
<evidence type="ECO:0000256" key="11">
    <source>
        <dbReference type="ARBA" id="ARBA00023136"/>
    </source>
</evidence>
<name>A0ABR0D783_9LAMI</name>
<keyword evidence="2" id="KW-0723">Serine/threonine-protein kinase</keyword>
<evidence type="ECO:0000256" key="1">
    <source>
        <dbReference type="ARBA" id="ARBA00004167"/>
    </source>
</evidence>
<organism evidence="19 20">
    <name type="scientific">Penstemon davidsonii</name>
    <dbReference type="NCBI Taxonomy" id="160366"/>
    <lineage>
        <taxon>Eukaryota</taxon>
        <taxon>Viridiplantae</taxon>
        <taxon>Streptophyta</taxon>
        <taxon>Embryophyta</taxon>
        <taxon>Tracheophyta</taxon>
        <taxon>Spermatophyta</taxon>
        <taxon>Magnoliopsida</taxon>
        <taxon>eudicotyledons</taxon>
        <taxon>Gunneridae</taxon>
        <taxon>Pentapetalae</taxon>
        <taxon>asterids</taxon>
        <taxon>lamiids</taxon>
        <taxon>Lamiales</taxon>
        <taxon>Plantaginaceae</taxon>
        <taxon>Cheloneae</taxon>
        <taxon>Penstemon</taxon>
    </lineage>
</organism>
<evidence type="ECO:0000256" key="3">
    <source>
        <dbReference type="ARBA" id="ARBA00022679"/>
    </source>
</evidence>
<evidence type="ECO:0000256" key="10">
    <source>
        <dbReference type="ARBA" id="ARBA00022989"/>
    </source>
</evidence>
<dbReference type="InterPro" id="IPR001245">
    <property type="entry name" value="Ser-Thr/Tyr_kinase_cat_dom"/>
</dbReference>
<keyword evidence="11 15" id="KW-0472">Membrane</keyword>
<keyword evidence="9 14" id="KW-0067">ATP-binding</keyword>
<dbReference type="InterPro" id="IPR000719">
    <property type="entry name" value="Prot_kinase_dom"/>
</dbReference>
<dbReference type="CDD" id="cd14066">
    <property type="entry name" value="STKc_IRAK"/>
    <property type="match status" value="1"/>
</dbReference>
<dbReference type="InterPro" id="IPR002902">
    <property type="entry name" value="GNK2"/>
</dbReference>
<keyword evidence="3" id="KW-0808">Transferase</keyword>
<sequence length="644" mass="72354">MFQNWLMLLLNILLYFSIAKSQPNCLNSQTYTINSTYQANLNTLISTLSTNIGNTGFYNASVGQNPDRINAIVLCRGDQTLTTCRQCVNSTAHELVQRCSNNMEAIFWNELCLVRYINSPILNTLRTQPVSAARSSVMVENPRAHDRELRALLMSLREPTARGSNGQKVAAGYRSAPSLQWMYALEQCTPDLSEQECIDCLTESINYFPSCCGGLIGSGILRPSCTLRFENYPFYNASMVQEVPQVPLPLETNNGRARIFIIIFVLLAVLIIVLVVLGVFWRKRKYKNIKKKHDHVDSFNEDESLQYDFDIIKTATNNFSDNNKLGEGGFGAVYMGELPNKQSIAVKRLSAHSGQGIVEFKTEVQLLAKLQHRNLVRLLGFCIQKTEKLLVYEFVSKGSLDHYIFDPIKSSILDWEKRYKIIAGIAKGLVYLHEDSRLRIIHRDLKASNVLLDEEVNSKIADFGMARLFAQDETQGNTNTVVGTYGYMAPEYAIQGQFSVKTDVFSFGVLVLEIITGHKSSVFIQGESPEDLLNYVWRNWCEGTVEKVTDPILRATTYSSSEILRCIHIGLLCVQENANNRPTMASVVLMLNSSSVTMPRPSRPSFYMLSYDQEYSAVTQDRSISASNTTASVNDASTTEFDGH</sequence>
<comment type="caution">
    <text evidence="19">The sequence shown here is derived from an EMBL/GenBank/DDBJ whole genome shotgun (WGS) entry which is preliminary data.</text>
</comment>
<accession>A0ABR0D783</accession>
<evidence type="ECO:0000256" key="14">
    <source>
        <dbReference type="PROSITE-ProRule" id="PRU10141"/>
    </source>
</evidence>
<evidence type="ECO:0000259" key="18">
    <source>
        <dbReference type="PROSITE" id="PS51473"/>
    </source>
</evidence>
<dbReference type="InterPro" id="IPR038408">
    <property type="entry name" value="GNK2_sf"/>
</dbReference>
<dbReference type="Proteomes" id="UP001291926">
    <property type="component" value="Unassembled WGS sequence"/>
</dbReference>
<protein>
    <submittedName>
        <fullName evidence="19">Uncharacterized protein</fullName>
    </submittedName>
</protein>
<dbReference type="SMART" id="SM00220">
    <property type="entry name" value="S_TKc"/>
    <property type="match status" value="1"/>
</dbReference>
<dbReference type="InterPro" id="IPR011009">
    <property type="entry name" value="Kinase-like_dom_sf"/>
</dbReference>
<feature type="binding site" evidence="14">
    <location>
        <position position="347"/>
    </location>
    <ligand>
        <name>ATP</name>
        <dbReference type="ChEBI" id="CHEBI:30616"/>
    </ligand>
</feature>
<comment type="subcellular location">
    <subcellularLocation>
        <location evidence="1">Membrane</location>
        <topology evidence="1">Single-pass membrane protein</topology>
    </subcellularLocation>
</comment>
<keyword evidence="8" id="KW-0418">Kinase</keyword>
<keyword evidence="4 15" id="KW-0812">Transmembrane</keyword>
<dbReference type="Pfam" id="PF07714">
    <property type="entry name" value="PK_Tyr_Ser-Thr"/>
    <property type="match status" value="1"/>
</dbReference>
<dbReference type="SUPFAM" id="SSF56112">
    <property type="entry name" value="Protein kinase-like (PK-like)"/>
    <property type="match status" value="1"/>
</dbReference>
<dbReference type="PROSITE" id="PS00107">
    <property type="entry name" value="PROTEIN_KINASE_ATP"/>
    <property type="match status" value="1"/>
</dbReference>
<dbReference type="PROSITE" id="PS51473">
    <property type="entry name" value="GNK2"/>
    <property type="match status" value="2"/>
</dbReference>
<dbReference type="CDD" id="cd23509">
    <property type="entry name" value="Gnk2-like"/>
    <property type="match status" value="2"/>
</dbReference>
<dbReference type="Gene3D" id="3.30.200.20">
    <property type="entry name" value="Phosphorylase Kinase, domain 1"/>
    <property type="match status" value="1"/>
</dbReference>
<dbReference type="EMBL" id="JAYDYQ010002533">
    <property type="protein sequence ID" value="KAK4485130.1"/>
    <property type="molecule type" value="Genomic_DNA"/>
</dbReference>
<keyword evidence="20" id="KW-1185">Reference proteome</keyword>
<evidence type="ECO:0000259" key="17">
    <source>
        <dbReference type="PROSITE" id="PS50011"/>
    </source>
</evidence>
<evidence type="ECO:0000256" key="13">
    <source>
        <dbReference type="ARBA" id="ARBA00023180"/>
    </source>
</evidence>
<feature type="chain" id="PRO_5045711796" evidence="16">
    <location>
        <begin position="22"/>
        <end position="644"/>
    </location>
</feature>
<dbReference type="PANTHER" id="PTHR27002">
    <property type="entry name" value="RECEPTOR-LIKE SERINE/THREONINE-PROTEIN KINASE SD1-8"/>
    <property type="match status" value="1"/>
</dbReference>
<evidence type="ECO:0000256" key="16">
    <source>
        <dbReference type="SAM" id="SignalP"/>
    </source>
</evidence>
<dbReference type="Pfam" id="PF01657">
    <property type="entry name" value="Stress-antifung"/>
    <property type="match status" value="2"/>
</dbReference>
<dbReference type="PANTHER" id="PTHR27002:SF861">
    <property type="entry name" value="CYSTEINE-RICH RECEPTOR-LIKE PROTEIN KINASE 14 ISOFORM X1"/>
    <property type="match status" value="1"/>
</dbReference>
<dbReference type="InterPro" id="IPR017441">
    <property type="entry name" value="Protein_kinase_ATP_BS"/>
</dbReference>